<gene>
    <name evidence="1" type="ORF">F5144DRAFT_119931</name>
</gene>
<reference evidence="1 2" key="1">
    <citation type="journal article" date="2021" name="Nat. Commun.">
        <title>Genetic determinants of endophytism in the Arabidopsis root mycobiome.</title>
        <authorList>
            <person name="Mesny F."/>
            <person name="Miyauchi S."/>
            <person name="Thiergart T."/>
            <person name="Pickel B."/>
            <person name="Atanasova L."/>
            <person name="Karlsson M."/>
            <person name="Huettel B."/>
            <person name="Barry K.W."/>
            <person name="Haridas S."/>
            <person name="Chen C."/>
            <person name="Bauer D."/>
            <person name="Andreopoulos W."/>
            <person name="Pangilinan J."/>
            <person name="LaButti K."/>
            <person name="Riley R."/>
            <person name="Lipzen A."/>
            <person name="Clum A."/>
            <person name="Drula E."/>
            <person name="Henrissat B."/>
            <person name="Kohler A."/>
            <person name="Grigoriev I.V."/>
            <person name="Martin F.M."/>
            <person name="Hacquard S."/>
        </authorList>
    </citation>
    <scope>NUCLEOTIDE SEQUENCE [LARGE SCALE GENOMIC DNA]</scope>
    <source>
        <strain evidence="1 2">MPI-SDFR-AT-0079</strain>
    </source>
</reference>
<dbReference type="Proteomes" id="UP000724584">
    <property type="component" value="Unassembled WGS sequence"/>
</dbReference>
<comment type="caution">
    <text evidence="1">The sequence shown here is derived from an EMBL/GenBank/DDBJ whole genome shotgun (WGS) entry which is preliminary data.</text>
</comment>
<evidence type="ECO:0000313" key="2">
    <source>
        <dbReference type="Proteomes" id="UP000724584"/>
    </source>
</evidence>
<evidence type="ECO:0000313" key="1">
    <source>
        <dbReference type="EMBL" id="KAH6641020.1"/>
    </source>
</evidence>
<dbReference type="EMBL" id="JAGIZQ010000002">
    <property type="protein sequence ID" value="KAH6641020.1"/>
    <property type="molecule type" value="Genomic_DNA"/>
</dbReference>
<protein>
    <submittedName>
        <fullName evidence="1">Uncharacterized protein</fullName>
    </submittedName>
</protein>
<organism evidence="1 2">
    <name type="scientific">Chaetomium tenue</name>
    <dbReference type="NCBI Taxonomy" id="1854479"/>
    <lineage>
        <taxon>Eukaryota</taxon>
        <taxon>Fungi</taxon>
        <taxon>Dikarya</taxon>
        <taxon>Ascomycota</taxon>
        <taxon>Pezizomycotina</taxon>
        <taxon>Sordariomycetes</taxon>
        <taxon>Sordariomycetidae</taxon>
        <taxon>Sordariales</taxon>
        <taxon>Chaetomiaceae</taxon>
        <taxon>Chaetomium</taxon>
    </lineage>
</organism>
<sequence>MTAFDCHFLHPVQPFPMPIVHRHARNFPQPLHMAFAHHPASVIHRCTCAFFIGAHGDRLANCIGFQQSGSSLAVLSHLIACRSKRAVVDPTERYHAGDLTHRSAQNRSYPHQENLLSPMPAKFFSALQGSSADCPVYSKAGLGLLLLAATRARCAITIPRRFRFWPRVALQPAVRRISVSTGCGRVSIGPLQPLLWPAPSARHICGSTPCWVTLAGASTFECW</sequence>
<name>A0ACB7PHM3_9PEZI</name>
<keyword evidence="2" id="KW-1185">Reference proteome</keyword>
<accession>A0ACB7PHM3</accession>
<proteinExistence type="predicted"/>